<dbReference type="Pfam" id="PF15006">
    <property type="entry name" value="DUF4517"/>
    <property type="match status" value="1"/>
</dbReference>
<dbReference type="PANTHER" id="PTHR13287">
    <property type="entry name" value="ADIPOSE-SECRETED SIGNALING PROTEIN"/>
    <property type="match status" value="1"/>
</dbReference>
<keyword evidence="4" id="KW-1185">Reference proteome</keyword>
<reference evidence="3 4" key="1">
    <citation type="submission" date="2019-06" db="EMBL/GenBank/DDBJ databases">
        <title>Discovery of a novel chromosome fission-fusion reversal in muntjac.</title>
        <authorList>
            <person name="Mudd A.B."/>
            <person name="Bredeson J.V."/>
            <person name="Baum R."/>
            <person name="Hockemeyer D."/>
            <person name="Rokhsar D.S."/>
        </authorList>
    </citation>
    <scope>NUCLEOTIDE SEQUENCE [LARGE SCALE GENOMIC DNA]</scope>
    <source>
        <strain evidence="3">UTSW_UCB_Mm</strain>
        <tissue evidence="3">Fibroblast cell line</tissue>
    </source>
</reference>
<proteinExistence type="inferred from homology"/>
<dbReference type="PANTHER" id="PTHR13287:SF2">
    <property type="entry name" value="ADIPOSE-SECRETED SIGNALING PROTEIN"/>
    <property type="match status" value="1"/>
</dbReference>
<dbReference type="AlphaFoldDB" id="A0A5N3VMF8"/>
<evidence type="ECO:0000256" key="2">
    <source>
        <dbReference type="ARBA" id="ARBA00035300"/>
    </source>
</evidence>
<name>A0A5N3VMF8_MUNMU</name>
<sequence length="144" mass="15598">MAAAYKGNKSRVRSLRFATSHDAERSQSHVHFDEKLHASVVMGTQESGSSFLVKVGLLRILHRYEITFTPPPGHRPSKDVRDAAVPSLHLQLLGVMPTPEEMLLACEGGADTCVRVPARARATDGHRGSSLMPDGVKCLDAELG</sequence>
<comment type="caution">
    <text evidence="3">The sequence shown here is derived from an EMBL/GenBank/DDBJ whole genome shotgun (WGS) entry which is preliminary data.</text>
</comment>
<dbReference type="Proteomes" id="UP000326458">
    <property type="component" value="Unassembled WGS sequence"/>
</dbReference>
<comment type="similarity">
    <text evidence="1">Belongs to the ADISSP family.</text>
</comment>
<evidence type="ECO:0000313" key="4">
    <source>
        <dbReference type="Proteomes" id="UP000326458"/>
    </source>
</evidence>
<protein>
    <recommendedName>
        <fullName evidence="2">Adipose-secreted signaling protein</fullName>
    </recommendedName>
</protein>
<organism evidence="3 4">
    <name type="scientific">Muntiacus muntjak</name>
    <name type="common">Barking deer</name>
    <name type="synonym">Indian muntjac</name>
    <dbReference type="NCBI Taxonomy" id="9888"/>
    <lineage>
        <taxon>Eukaryota</taxon>
        <taxon>Metazoa</taxon>
        <taxon>Chordata</taxon>
        <taxon>Craniata</taxon>
        <taxon>Vertebrata</taxon>
        <taxon>Euteleostomi</taxon>
        <taxon>Mammalia</taxon>
        <taxon>Eutheria</taxon>
        <taxon>Laurasiatheria</taxon>
        <taxon>Artiodactyla</taxon>
        <taxon>Ruminantia</taxon>
        <taxon>Pecora</taxon>
        <taxon>Cervidae</taxon>
        <taxon>Muntiacinae</taxon>
        <taxon>Muntiacus</taxon>
    </lineage>
</organism>
<gene>
    <name evidence="3" type="ORF">FD754_015377</name>
</gene>
<evidence type="ECO:0000313" key="3">
    <source>
        <dbReference type="EMBL" id="KAB0350520.1"/>
    </source>
</evidence>
<dbReference type="InterPro" id="IPR026794">
    <property type="entry name" value="ADISSP"/>
</dbReference>
<evidence type="ECO:0000256" key="1">
    <source>
        <dbReference type="ARBA" id="ARBA00035018"/>
    </source>
</evidence>
<dbReference type="EMBL" id="VCEA01000002">
    <property type="protein sequence ID" value="KAB0350520.1"/>
    <property type="molecule type" value="Genomic_DNA"/>
</dbReference>
<accession>A0A5N3VMF8</accession>